<comment type="subcellular location">
    <subcellularLocation>
        <location evidence="1">Membrane</location>
        <topology evidence="1">Multi-pass membrane protein</topology>
    </subcellularLocation>
</comment>
<name>A0A2W4CSL8_9HYPH</name>
<dbReference type="InterPro" id="IPR040177">
    <property type="entry name" value="SLC30A9"/>
</dbReference>
<evidence type="ECO:0000313" key="9">
    <source>
        <dbReference type="Proteomes" id="UP000248925"/>
    </source>
</evidence>
<dbReference type="EMBL" id="PCDP01000020">
    <property type="protein sequence ID" value="PZM15402.1"/>
    <property type="molecule type" value="Genomic_DNA"/>
</dbReference>
<evidence type="ECO:0000256" key="4">
    <source>
        <dbReference type="ARBA" id="ARBA00022989"/>
    </source>
</evidence>
<feature type="domain" description="Cation efflux protein transmembrane" evidence="7">
    <location>
        <begin position="18"/>
        <end position="226"/>
    </location>
</feature>
<sequence>MAAFHGLFSLKDPATRVVVIALISDLVVAAVKVIAGFLSNSSAMTSEGVHTLVDASTEIILLYGMVASRRGRTPEHQLGFGRELYFWNFVVAVLILALGSGIALVAGARQITNPVRLQSEWLNFFVLGCSGAVEAAAMWKAFGNSRTARGNKSLYRYLSRRRDPTSLTVLFGGIAAIVSLIATALGLSAAAITNDAVYDGVASIAIATILAVTAIKLAADSKSLLIGVPADPEVVTMIVERVKLNGAVETVNGVVSVHLSPDQLLIGLSVAFKTALDTSMIENAIIQVEASLRNSHPQIVALFIKPQSHEHYSKLHECRVAGHDRYAAVVEDG</sequence>
<feature type="transmembrane region" description="Helical" evidence="6">
    <location>
        <begin position="86"/>
        <end position="109"/>
    </location>
</feature>
<comment type="caution">
    <text evidence="8">The sequence shown here is derived from an EMBL/GenBank/DDBJ whole genome shotgun (WGS) entry which is preliminary data.</text>
</comment>
<reference evidence="8 9" key="1">
    <citation type="journal article" date="2018" name="Sci. Rep.">
        <title>Rhizobium tumorigenes sp. nov., a novel plant tumorigenic bacterium isolated from cane gall tumors on thornless blackberry.</title>
        <authorList>
            <person name="Kuzmanovi N."/>
            <person name="Smalla K."/>
            <person name="Gronow S."/>
            <person name="PuBawska J."/>
        </authorList>
    </citation>
    <scope>NUCLEOTIDE SEQUENCE [LARGE SCALE GENOMIC DNA]</scope>
    <source>
        <strain evidence="8 9">CCBAU 85046</strain>
    </source>
</reference>
<dbReference type="GO" id="GO:0016020">
    <property type="term" value="C:membrane"/>
    <property type="evidence" value="ECO:0007669"/>
    <property type="project" value="UniProtKB-SubCell"/>
</dbReference>
<dbReference type="AlphaFoldDB" id="A0A2W4CSL8"/>
<keyword evidence="2" id="KW-0813">Transport</keyword>
<feature type="transmembrane region" description="Helical" evidence="6">
    <location>
        <begin position="121"/>
        <end position="143"/>
    </location>
</feature>
<dbReference type="OrthoDB" id="9806522at2"/>
<feature type="transmembrane region" description="Helical" evidence="6">
    <location>
        <begin position="164"/>
        <end position="190"/>
    </location>
</feature>
<dbReference type="SUPFAM" id="SSF161111">
    <property type="entry name" value="Cation efflux protein transmembrane domain-like"/>
    <property type="match status" value="1"/>
</dbReference>
<evidence type="ECO:0000256" key="2">
    <source>
        <dbReference type="ARBA" id="ARBA00022448"/>
    </source>
</evidence>
<evidence type="ECO:0000256" key="5">
    <source>
        <dbReference type="ARBA" id="ARBA00023136"/>
    </source>
</evidence>
<dbReference type="Pfam" id="PF01545">
    <property type="entry name" value="Cation_efflux"/>
    <property type="match status" value="1"/>
</dbReference>
<dbReference type="NCBIfam" id="TIGR01297">
    <property type="entry name" value="CDF"/>
    <property type="match status" value="1"/>
</dbReference>
<dbReference type="GO" id="GO:0008324">
    <property type="term" value="F:monoatomic cation transmembrane transporter activity"/>
    <property type="evidence" value="ECO:0007669"/>
    <property type="project" value="InterPro"/>
</dbReference>
<accession>A0A2W4CSL8</accession>
<organism evidence="8 9">
    <name type="scientific">Rhizobium tubonense</name>
    <dbReference type="NCBI Taxonomy" id="484088"/>
    <lineage>
        <taxon>Bacteria</taxon>
        <taxon>Pseudomonadati</taxon>
        <taxon>Pseudomonadota</taxon>
        <taxon>Alphaproteobacteria</taxon>
        <taxon>Hyphomicrobiales</taxon>
        <taxon>Rhizobiaceae</taxon>
        <taxon>Rhizobium/Agrobacterium group</taxon>
        <taxon>Rhizobium</taxon>
    </lineage>
</organism>
<dbReference type="PANTHER" id="PTHR13414:SF9">
    <property type="entry name" value="PROTON-COUPLED ZINC ANTIPORTER SLC30A9, MITOCHONDRIAL"/>
    <property type="match status" value="1"/>
</dbReference>
<evidence type="ECO:0000256" key="6">
    <source>
        <dbReference type="SAM" id="Phobius"/>
    </source>
</evidence>
<protein>
    <submittedName>
        <fullName evidence="8">Cation transporter</fullName>
    </submittedName>
</protein>
<dbReference type="InterPro" id="IPR027469">
    <property type="entry name" value="Cation_efflux_TMD_sf"/>
</dbReference>
<proteinExistence type="predicted"/>
<dbReference type="PANTHER" id="PTHR13414">
    <property type="entry name" value="HUEL-CATION TRANSPORTER"/>
    <property type="match status" value="1"/>
</dbReference>
<evidence type="ECO:0000259" key="7">
    <source>
        <dbReference type="Pfam" id="PF01545"/>
    </source>
</evidence>
<dbReference type="Proteomes" id="UP000248925">
    <property type="component" value="Unassembled WGS sequence"/>
</dbReference>
<dbReference type="InterPro" id="IPR002524">
    <property type="entry name" value="Cation_efflux"/>
</dbReference>
<feature type="transmembrane region" description="Helical" evidence="6">
    <location>
        <begin position="17"/>
        <end position="37"/>
    </location>
</feature>
<evidence type="ECO:0000256" key="3">
    <source>
        <dbReference type="ARBA" id="ARBA00022692"/>
    </source>
</evidence>
<keyword evidence="9" id="KW-1185">Reference proteome</keyword>
<keyword evidence="3 6" id="KW-0812">Transmembrane</keyword>
<keyword evidence="5 6" id="KW-0472">Membrane</keyword>
<feature type="transmembrane region" description="Helical" evidence="6">
    <location>
        <begin position="196"/>
        <end position="215"/>
    </location>
</feature>
<evidence type="ECO:0000313" key="8">
    <source>
        <dbReference type="EMBL" id="PZM15402.1"/>
    </source>
</evidence>
<dbReference type="Gene3D" id="1.20.1510.10">
    <property type="entry name" value="Cation efflux protein transmembrane domain"/>
    <property type="match status" value="1"/>
</dbReference>
<dbReference type="InterPro" id="IPR058533">
    <property type="entry name" value="Cation_efflux_TM"/>
</dbReference>
<keyword evidence="4 6" id="KW-1133">Transmembrane helix</keyword>
<dbReference type="GO" id="GO:0006829">
    <property type="term" value="P:zinc ion transport"/>
    <property type="evidence" value="ECO:0007669"/>
    <property type="project" value="InterPro"/>
</dbReference>
<evidence type="ECO:0000256" key="1">
    <source>
        <dbReference type="ARBA" id="ARBA00004141"/>
    </source>
</evidence>
<dbReference type="RefSeq" id="WP_111159632.1">
    <property type="nucleotide sequence ID" value="NZ_PCDP01000020.1"/>
</dbReference>
<gene>
    <name evidence="8" type="ORF">CPY51_07315</name>
</gene>